<gene>
    <name evidence="3" type="ORF">EV212_1038</name>
</gene>
<dbReference type="Proteomes" id="UP000295711">
    <property type="component" value="Unassembled WGS sequence"/>
</dbReference>
<keyword evidence="2" id="KW-0812">Transmembrane</keyword>
<name>A0A4R2LY03_9FIRM</name>
<feature type="region of interest" description="Disordered" evidence="1">
    <location>
        <begin position="309"/>
        <end position="346"/>
    </location>
</feature>
<feature type="transmembrane region" description="Helical" evidence="2">
    <location>
        <begin position="84"/>
        <end position="104"/>
    </location>
</feature>
<keyword evidence="2" id="KW-0472">Membrane</keyword>
<feature type="compositionally biased region" description="Basic and acidic residues" evidence="1">
    <location>
        <begin position="333"/>
        <end position="346"/>
    </location>
</feature>
<keyword evidence="4" id="KW-1185">Reference proteome</keyword>
<feature type="compositionally biased region" description="Basic residues" evidence="1">
    <location>
        <begin position="309"/>
        <end position="318"/>
    </location>
</feature>
<feature type="transmembrane region" description="Helical" evidence="2">
    <location>
        <begin position="135"/>
        <end position="155"/>
    </location>
</feature>
<feature type="transmembrane region" description="Helical" evidence="2">
    <location>
        <begin position="50"/>
        <end position="78"/>
    </location>
</feature>
<evidence type="ECO:0000256" key="1">
    <source>
        <dbReference type="SAM" id="MobiDB-lite"/>
    </source>
</evidence>
<keyword evidence="2" id="KW-1133">Transmembrane helix</keyword>
<feature type="transmembrane region" description="Helical" evidence="2">
    <location>
        <begin position="191"/>
        <end position="209"/>
    </location>
</feature>
<evidence type="ECO:0000313" key="4">
    <source>
        <dbReference type="Proteomes" id="UP000295711"/>
    </source>
</evidence>
<evidence type="ECO:0000313" key="3">
    <source>
        <dbReference type="EMBL" id="TCO85287.1"/>
    </source>
</evidence>
<accession>A0A4R2LY03</accession>
<dbReference type="RefSeq" id="WP_132089336.1">
    <property type="nucleotide sequence ID" value="NZ_JANKAQ010000003.1"/>
</dbReference>
<sequence length="377" mass="42037">MTNLLVLKEKVVGFYKNFEYPIQIVGKFILAILAFNYINNDLGYFEALTGIVPMLFLSVICAVVPVAIFVLIFALVVLLHLFKLSMVLSAVALVVFLLFYFIYLKFAPDQGILIVLYPVLAQFNLHYMIPLVGAMAFNPFAALPIAFGVIFMKVIGYLQEAASLGDPGTDVKEIMTSYQYIFDKLFADREMVAYIVVFTLVILIVYGISRLAVDYSWYIAIGVGTLVNVIGLAMQASGIEGMSVVMVIIGSVIGGLLAAAAQFMGCTLDYARKESLQFEDDDYYYYVKAVPKIQITQAERTVKTYGKKSKKAKKTKKGSGHEEEMMVAAEGSGRTKEQKTQIYEDLKPEKTVSVQKPVNDFDELSFDGFDFDELDQK</sequence>
<feature type="transmembrane region" description="Helical" evidence="2">
    <location>
        <begin position="20"/>
        <end position="38"/>
    </location>
</feature>
<evidence type="ECO:0000256" key="2">
    <source>
        <dbReference type="SAM" id="Phobius"/>
    </source>
</evidence>
<comment type="caution">
    <text evidence="3">The sequence shown here is derived from an EMBL/GenBank/DDBJ whole genome shotgun (WGS) entry which is preliminary data.</text>
</comment>
<feature type="transmembrane region" description="Helical" evidence="2">
    <location>
        <begin position="215"/>
        <end position="233"/>
    </location>
</feature>
<protein>
    <submittedName>
        <fullName evidence="3">Uncharacterized protein</fullName>
    </submittedName>
</protein>
<proteinExistence type="predicted"/>
<dbReference type="OrthoDB" id="1766220at2"/>
<feature type="transmembrane region" description="Helical" evidence="2">
    <location>
        <begin position="245"/>
        <end position="265"/>
    </location>
</feature>
<dbReference type="EMBL" id="SLXA01000003">
    <property type="protein sequence ID" value="TCO85287.1"/>
    <property type="molecule type" value="Genomic_DNA"/>
</dbReference>
<reference evidence="3 4" key="1">
    <citation type="submission" date="2019-03" db="EMBL/GenBank/DDBJ databases">
        <title>Genomic Encyclopedia of Type Strains, Phase IV (KMG-IV): sequencing the most valuable type-strain genomes for metagenomic binning, comparative biology and taxonomic classification.</title>
        <authorList>
            <person name="Goeker M."/>
        </authorList>
    </citation>
    <scope>NUCLEOTIDE SEQUENCE [LARGE SCALE GENOMIC DNA]</scope>
    <source>
        <strain evidence="3 4">DSM 28559</strain>
    </source>
</reference>
<dbReference type="AlphaFoldDB" id="A0A4R2LY03"/>
<organism evidence="3 4">
    <name type="scientific">Frisingicoccus caecimuris</name>
    <dbReference type="NCBI Taxonomy" id="1796636"/>
    <lineage>
        <taxon>Bacteria</taxon>
        <taxon>Bacillati</taxon>
        <taxon>Bacillota</taxon>
        <taxon>Clostridia</taxon>
        <taxon>Lachnospirales</taxon>
        <taxon>Lachnospiraceae</taxon>
        <taxon>Frisingicoccus</taxon>
    </lineage>
</organism>